<organism evidence="1 2">
    <name type="scientific">Amycolatopsis bartoniae</name>
    <dbReference type="NCBI Taxonomy" id="941986"/>
    <lineage>
        <taxon>Bacteria</taxon>
        <taxon>Bacillati</taxon>
        <taxon>Actinomycetota</taxon>
        <taxon>Actinomycetes</taxon>
        <taxon>Pseudonocardiales</taxon>
        <taxon>Pseudonocardiaceae</taxon>
        <taxon>Amycolatopsis</taxon>
    </lineage>
</organism>
<protein>
    <submittedName>
        <fullName evidence="1">Uncharacterized protein</fullName>
    </submittedName>
</protein>
<evidence type="ECO:0000313" key="1">
    <source>
        <dbReference type="EMBL" id="GHF60048.1"/>
    </source>
</evidence>
<sequence length="56" mass="6411">MSWTRARAEHLSRRRIAPAVPAAVGDETGWVRAYVLQPVEPEDESLEPERWLRPAT</sequence>
<dbReference type="EMBL" id="BNAV01000004">
    <property type="protein sequence ID" value="GHF60048.1"/>
    <property type="molecule type" value="Genomic_DNA"/>
</dbReference>
<reference evidence="1" key="1">
    <citation type="journal article" date="2014" name="Int. J. Syst. Evol. Microbiol.">
        <title>Complete genome sequence of Corynebacterium casei LMG S-19264T (=DSM 44701T), isolated from a smear-ripened cheese.</title>
        <authorList>
            <consortium name="US DOE Joint Genome Institute (JGI-PGF)"/>
            <person name="Walter F."/>
            <person name="Albersmeier A."/>
            <person name="Kalinowski J."/>
            <person name="Ruckert C."/>
        </authorList>
    </citation>
    <scope>NUCLEOTIDE SEQUENCE</scope>
    <source>
        <strain evidence="1">CGMCC 4.7679</strain>
    </source>
</reference>
<name>A0A8H9J0R5_9PSEU</name>
<dbReference type="RefSeq" id="WP_183176436.1">
    <property type="nucleotide sequence ID" value="NZ_BNAV01000004.1"/>
</dbReference>
<evidence type="ECO:0000313" key="2">
    <source>
        <dbReference type="Proteomes" id="UP000658656"/>
    </source>
</evidence>
<accession>A0A8H9J0R5</accession>
<proteinExistence type="predicted"/>
<reference evidence="1" key="2">
    <citation type="submission" date="2020-09" db="EMBL/GenBank/DDBJ databases">
        <authorList>
            <person name="Sun Q."/>
            <person name="Zhou Y."/>
        </authorList>
    </citation>
    <scope>NUCLEOTIDE SEQUENCE</scope>
    <source>
        <strain evidence="1">CGMCC 4.7679</strain>
    </source>
</reference>
<dbReference type="AlphaFoldDB" id="A0A8H9J0R5"/>
<keyword evidence="2" id="KW-1185">Reference proteome</keyword>
<gene>
    <name evidence="1" type="ORF">GCM10017566_37070</name>
</gene>
<comment type="caution">
    <text evidence="1">The sequence shown here is derived from an EMBL/GenBank/DDBJ whole genome shotgun (WGS) entry which is preliminary data.</text>
</comment>
<dbReference type="Proteomes" id="UP000658656">
    <property type="component" value="Unassembled WGS sequence"/>
</dbReference>